<dbReference type="EMBL" id="AP028921">
    <property type="protein sequence ID" value="BET01763.1"/>
    <property type="molecule type" value="Genomic_DNA"/>
</dbReference>
<evidence type="ECO:0000256" key="1">
    <source>
        <dbReference type="SAM" id="MobiDB-lite"/>
    </source>
</evidence>
<organism evidence="2 3">
    <name type="scientific">Nesidiocoris tenuis</name>
    <dbReference type="NCBI Taxonomy" id="355587"/>
    <lineage>
        <taxon>Eukaryota</taxon>
        <taxon>Metazoa</taxon>
        <taxon>Ecdysozoa</taxon>
        <taxon>Arthropoda</taxon>
        <taxon>Hexapoda</taxon>
        <taxon>Insecta</taxon>
        <taxon>Pterygota</taxon>
        <taxon>Neoptera</taxon>
        <taxon>Paraneoptera</taxon>
        <taxon>Hemiptera</taxon>
        <taxon>Heteroptera</taxon>
        <taxon>Panheteroptera</taxon>
        <taxon>Cimicomorpha</taxon>
        <taxon>Miridae</taxon>
        <taxon>Dicyphina</taxon>
        <taxon>Nesidiocoris</taxon>
    </lineage>
</organism>
<keyword evidence="3" id="KW-1185">Reference proteome</keyword>
<dbReference type="Proteomes" id="UP001307889">
    <property type="component" value="Chromosome 13"/>
</dbReference>
<gene>
    <name evidence="2" type="ORF">NTJ_14580</name>
</gene>
<reference evidence="2 3" key="1">
    <citation type="submission" date="2023-09" db="EMBL/GenBank/DDBJ databases">
        <title>Nesidiocoris tenuis whole genome shotgun sequence.</title>
        <authorList>
            <person name="Shibata T."/>
            <person name="Shimoda M."/>
            <person name="Kobayashi T."/>
            <person name="Uehara T."/>
        </authorList>
    </citation>
    <scope>NUCLEOTIDE SEQUENCE [LARGE SCALE GENOMIC DNA]</scope>
    <source>
        <strain evidence="2 3">Japan</strain>
    </source>
</reference>
<evidence type="ECO:0000313" key="3">
    <source>
        <dbReference type="Proteomes" id="UP001307889"/>
    </source>
</evidence>
<evidence type="ECO:0000313" key="2">
    <source>
        <dbReference type="EMBL" id="BET01763.1"/>
    </source>
</evidence>
<protein>
    <submittedName>
        <fullName evidence="2">Uncharacterized protein</fullName>
    </submittedName>
</protein>
<feature type="region of interest" description="Disordered" evidence="1">
    <location>
        <begin position="49"/>
        <end position="72"/>
    </location>
</feature>
<accession>A0ABN7BDK1</accession>
<name>A0ABN7BDK1_9HEMI</name>
<sequence length="93" mass="10167">MSDQRWTVVKMSLSGTTTQCSRLAPAQAPASVQSGCERRYSRLGEIPFGKDAGARQKHDIPPNVRSGKDLGVTSGELSQFFDDERNSQLGVLR</sequence>
<proteinExistence type="predicted"/>